<protein>
    <submittedName>
        <fullName evidence="2">Hypothetical_protein</fullName>
    </submittedName>
</protein>
<reference evidence="2 3" key="2">
    <citation type="submission" date="2024-07" db="EMBL/GenBank/DDBJ databases">
        <authorList>
            <person name="Akdeniz Z."/>
        </authorList>
    </citation>
    <scope>NUCLEOTIDE SEQUENCE [LARGE SCALE GENOMIC DNA]</scope>
</reference>
<reference evidence="1" key="1">
    <citation type="submission" date="2023-06" db="EMBL/GenBank/DDBJ databases">
        <authorList>
            <person name="Kurt Z."/>
        </authorList>
    </citation>
    <scope>NUCLEOTIDE SEQUENCE</scope>
</reference>
<organism evidence="1">
    <name type="scientific">Hexamita inflata</name>
    <dbReference type="NCBI Taxonomy" id="28002"/>
    <lineage>
        <taxon>Eukaryota</taxon>
        <taxon>Metamonada</taxon>
        <taxon>Diplomonadida</taxon>
        <taxon>Hexamitidae</taxon>
        <taxon>Hexamitinae</taxon>
        <taxon>Hexamita</taxon>
    </lineage>
</organism>
<evidence type="ECO:0000313" key="1">
    <source>
        <dbReference type="EMBL" id="CAI9964488.1"/>
    </source>
</evidence>
<proteinExistence type="predicted"/>
<gene>
    <name evidence="2" type="ORF">HINF_LOCUS48817</name>
    <name evidence="1" type="ORF">HINF_LOCUS52133</name>
</gene>
<name>A0AA86R232_9EUKA</name>
<dbReference type="EMBL" id="CATOUU010000977">
    <property type="protein sequence ID" value="CAI9964488.1"/>
    <property type="molecule type" value="Genomic_DNA"/>
</dbReference>
<comment type="caution">
    <text evidence="1">The sequence shown here is derived from an EMBL/GenBank/DDBJ whole genome shotgun (WGS) entry which is preliminary data.</text>
</comment>
<evidence type="ECO:0000313" key="3">
    <source>
        <dbReference type="Proteomes" id="UP001642409"/>
    </source>
</evidence>
<evidence type="ECO:0000313" key="2">
    <source>
        <dbReference type="EMBL" id="CAL6059588.1"/>
    </source>
</evidence>
<sequence>MESFKYGFSEKITQYNTKMITKYKKVVQIQSKFIKYCGYTKILSAKLNIQNDPDLQQLGFVEYLKITDLQIKQCQIFHQRVYIQIPNKQQSLCAIQLISTVLNNQQVPSI</sequence>
<accession>A0AA86R232</accession>
<dbReference type="EMBL" id="CAXDID020000226">
    <property type="protein sequence ID" value="CAL6059588.1"/>
    <property type="molecule type" value="Genomic_DNA"/>
</dbReference>
<keyword evidence="3" id="KW-1185">Reference proteome</keyword>
<dbReference type="AlphaFoldDB" id="A0AA86R232"/>
<dbReference type="Proteomes" id="UP001642409">
    <property type="component" value="Unassembled WGS sequence"/>
</dbReference>